<evidence type="ECO:0000313" key="8">
    <source>
        <dbReference type="Proteomes" id="UP000294547"/>
    </source>
</evidence>
<dbReference type="PANTHER" id="PTHR14084">
    <property type="entry name" value="KYNURENINASE"/>
    <property type="match status" value="1"/>
</dbReference>
<feature type="binding site" evidence="4">
    <location>
        <position position="280"/>
    </location>
    <ligand>
        <name>pyridoxal 5'-phosphate</name>
        <dbReference type="ChEBI" id="CHEBI:597326"/>
    </ligand>
</feature>
<comment type="subunit">
    <text evidence="4 6">Homodimer.</text>
</comment>
<comment type="pathway">
    <text evidence="4 6">Cofactor biosynthesis; NAD(+) biosynthesis; quinolinate from L-kynurenine: step 2/3.</text>
</comment>
<gene>
    <name evidence="4" type="primary">kynU</name>
    <name evidence="7" type="ORF">EDD54_4546</name>
</gene>
<dbReference type="GO" id="GO:0030170">
    <property type="term" value="F:pyridoxal phosphate binding"/>
    <property type="evidence" value="ECO:0007669"/>
    <property type="project" value="UniProtKB-UniRule"/>
</dbReference>
<dbReference type="AlphaFoldDB" id="A0A4R6R4X4"/>
<dbReference type="FunFam" id="3.40.640.10:FF:000107">
    <property type="entry name" value="Kynureninase"/>
    <property type="match status" value="1"/>
</dbReference>
<keyword evidence="8" id="KW-1185">Reference proteome</keyword>
<feature type="binding site" evidence="4">
    <location>
        <position position="101"/>
    </location>
    <ligand>
        <name>pyridoxal 5'-phosphate</name>
        <dbReference type="ChEBI" id="CHEBI:597326"/>
    </ligand>
</feature>
<dbReference type="SUPFAM" id="SSF53383">
    <property type="entry name" value="PLP-dependent transferases"/>
    <property type="match status" value="1"/>
</dbReference>
<feature type="binding site" evidence="4">
    <location>
        <position position="254"/>
    </location>
    <ligand>
        <name>pyridoxal 5'-phosphate</name>
        <dbReference type="ChEBI" id="CHEBI:597326"/>
    </ligand>
</feature>
<dbReference type="NCBIfam" id="TIGR01814">
    <property type="entry name" value="kynureninase"/>
    <property type="match status" value="1"/>
</dbReference>
<dbReference type="InterPro" id="IPR015424">
    <property type="entry name" value="PyrdxlP-dep_Trfase"/>
</dbReference>
<feature type="binding site" evidence="4">
    <location>
        <position position="100"/>
    </location>
    <ligand>
        <name>pyridoxal 5'-phosphate</name>
        <dbReference type="ChEBI" id="CHEBI:597326"/>
    </ligand>
</feature>
<organism evidence="7 8">
    <name type="scientific">Oharaeibacter diazotrophicus</name>
    <dbReference type="NCBI Taxonomy" id="1920512"/>
    <lineage>
        <taxon>Bacteria</taxon>
        <taxon>Pseudomonadati</taxon>
        <taxon>Pseudomonadota</taxon>
        <taxon>Alphaproteobacteria</taxon>
        <taxon>Hyphomicrobiales</taxon>
        <taxon>Pleomorphomonadaceae</taxon>
        <taxon>Oharaeibacter</taxon>
    </lineage>
</organism>
<feature type="binding site" evidence="4">
    <location>
        <position position="202"/>
    </location>
    <ligand>
        <name>pyridoxal 5'-phosphate</name>
        <dbReference type="ChEBI" id="CHEBI:597326"/>
    </ligand>
</feature>
<proteinExistence type="inferred from homology"/>
<dbReference type="EMBL" id="SNXY01000014">
    <property type="protein sequence ID" value="TDP80913.1"/>
    <property type="molecule type" value="Genomic_DNA"/>
</dbReference>
<dbReference type="GO" id="GO:0030429">
    <property type="term" value="F:kynureninase activity"/>
    <property type="evidence" value="ECO:0007669"/>
    <property type="project" value="UniProtKB-UniRule"/>
</dbReference>
<dbReference type="GO" id="GO:0009435">
    <property type="term" value="P:NAD+ biosynthetic process"/>
    <property type="evidence" value="ECO:0007669"/>
    <property type="project" value="UniProtKB-UniRule"/>
</dbReference>
<keyword evidence="2 4" id="KW-0378">Hydrolase</keyword>
<comment type="catalytic activity">
    <reaction evidence="6">
        <text>3-hydroxy-L-kynurenine + H2O = 3-hydroxyanthranilate + L-alanine + H(+)</text>
        <dbReference type="Rhea" id="RHEA:25143"/>
        <dbReference type="ChEBI" id="CHEBI:15377"/>
        <dbReference type="ChEBI" id="CHEBI:15378"/>
        <dbReference type="ChEBI" id="CHEBI:36559"/>
        <dbReference type="ChEBI" id="CHEBI:57972"/>
        <dbReference type="ChEBI" id="CHEBI:58125"/>
        <dbReference type="EC" id="3.7.1.3"/>
    </reaction>
</comment>
<comment type="cofactor">
    <cofactor evidence="4 6">
        <name>pyridoxal 5'-phosphate</name>
        <dbReference type="ChEBI" id="CHEBI:597326"/>
    </cofactor>
</comment>
<protein>
    <recommendedName>
        <fullName evidence="4 5">Kynureninase</fullName>
        <ecNumber evidence="4 5">3.7.1.3</ecNumber>
    </recommendedName>
    <alternativeName>
        <fullName evidence="4">L-kynurenine hydrolase</fullName>
    </alternativeName>
</protein>
<accession>A0A4R6R4X4</accession>
<dbReference type="GO" id="GO:0043420">
    <property type="term" value="P:anthranilate metabolic process"/>
    <property type="evidence" value="ECO:0007669"/>
    <property type="project" value="TreeGrafter"/>
</dbReference>
<comment type="catalytic activity">
    <reaction evidence="4 6">
        <text>L-kynurenine + H2O = anthranilate + L-alanine + H(+)</text>
        <dbReference type="Rhea" id="RHEA:16813"/>
        <dbReference type="ChEBI" id="CHEBI:15377"/>
        <dbReference type="ChEBI" id="CHEBI:15378"/>
        <dbReference type="ChEBI" id="CHEBI:16567"/>
        <dbReference type="ChEBI" id="CHEBI:57959"/>
        <dbReference type="ChEBI" id="CHEBI:57972"/>
        <dbReference type="EC" id="3.7.1.3"/>
    </reaction>
</comment>
<evidence type="ECO:0000256" key="1">
    <source>
        <dbReference type="ARBA" id="ARBA00022642"/>
    </source>
</evidence>
<sequence length="412" mass="43454">MVFADLEARAAALDAADPLAPRRGLFHLPEGVIYLDGNSLGALPLSVPGRIAAVLREEWGEGLIRSWNEAGWIDLPARVAAKIARLIGAEPNAVLVGDSTTVNVFKTLDAALRLVPDRRVVLTDSGNFPTDIYAAEGLAGLRAGGFEIRIVRPDEVASAIGDDVAVVMLTEVDYRTGRRHDMKAITAHAHAAGAVTLWDLAHSAGALPVDLVGAGADFAVGCGYKYLNGGPGAPAFLYVAPRHLGSVTPALPGWLGHAAPFAFDLGYRPAPGIERMRTGTPGVLGVAALDAALDVFEGVDMAVVAEKAARLAGLFVEGVERACRDLVLAGPRDPALRGSQVSFHAEEGYAVMQALIARGVIGDFRAPDIVRFGFTPLYVSHRDAVRAAATLAAVVNERLWDEPRFKVKAKVT</sequence>
<dbReference type="UniPathway" id="UPA00253">
    <property type="reaction ID" value="UER00329"/>
</dbReference>
<comment type="similarity">
    <text evidence="4 6">Belongs to the kynureninase family.</text>
</comment>
<evidence type="ECO:0000256" key="5">
    <source>
        <dbReference type="NCBIfam" id="TIGR01814"/>
    </source>
</evidence>
<feature type="binding site" evidence="4">
    <location>
        <position position="224"/>
    </location>
    <ligand>
        <name>pyridoxal 5'-phosphate</name>
        <dbReference type="ChEBI" id="CHEBI:597326"/>
    </ligand>
</feature>
<evidence type="ECO:0000256" key="6">
    <source>
        <dbReference type="PIRNR" id="PIRNR038800"/>
    </source>
</evidence>
<name>A0A4R6R4X4_9HYPH</name>
<dbReference type="Pfam" id="PF22580">
    <property type="entry name" value="KYNU_C"/>
    <property type="match status" value="1"/>
</dbReference>
<comment type="pathway">
    <text evidence="4 6">Amino-acid degradation; L-kynurenine degradation; L-alanine and anthranilate from L-kynurenine: step 1/1.</text>
</comment>
<feature type="binding site" evidence="4">
    <location>
        <position position="199"/>
    </location>
    <ligand>
        <name>pyridoxal 5'-phosphate</name>
        <dbReference type="ChEBI" id="CHEBI:597326"/>
    </ligand>
</feature>
<dbReference type="PIRSF" id="PIRSF038800">
    <property type="entry name" value="KYNU"/>
    <property type="match status" value="1"/>
</dbReference>
<keyword evidence="1 4" id="KW-0662">Pyridine nucleotide biosynthesis</keyword>
<evidence type="ECO:0000313" key="7">
    <source>
        <dbReference type="EMBL" id="TDP80913.1"/>
    </source>
</evidence>
<feature type="modified residue" description="N6-(pyridoxal phosphate)lysine" evidence="4">
    <location>
        <position position="225"/>
    </location>
</feature>
<dbReference type="Gene3D" id="3.90.1150.10">
    <property type="entry name" value="Aspartate Aminotransferase, domain 1"/>
    <property type="match status" value="1"/>
</dbReference>
<dbReference type="HAMAP" id="MF_01970">
    <property type="entry name" value="Kynureninase"/>
    <property type="match status" value="1"/>
</dbReference>
<dbReference type="GO" id="GO:0019441">
    <property type="term" value="P:L-tryptophan catabolic process to kynurenine"/>
    <property type="evidence" value="ECO:0007669"/>
    <property type="project" value="TreeGrafter"/>
</dbReference>
<evidence type="ECO:0000256" key="2">
    <source>
        <dbReference type="ARBA" id="ARBA00022801"/>
    </source>
</evidence>
<feature type="binding site" evidence="4">
    <location>
        <begin position="128"/>
        <end position="131"/>
    </location>
    <ligand>
        <name>pyridoxal 5'-phosphate</name>
        <dbReference type="ChEBI" id="CHEBI:597326"/>
    </ligand>
</feature>
<dbReference type="GO" id="GO:0005737">
    <property type="term" value="C:cytoplasm"/>
    <property type="evidence" value="ECO:0007669"/>
    <property type="project" value="UniProtKB-UniRule"/>
</dbReference>
<dbReference type="RefSeq" id="WP_126540737.1">
    <property type="nucleotide sequence ID" value="NZ_BSPM01000001.1"/>
</dbReference>
<comment type="caution">
    <text evidence="7">The sequence shown here is derived from an EMBL/GenBank/DDBJ whole genome shotgun (WGS) entry which is preliminary data.</text>
</comment>
<dbReference type="GO" id="GO:0097053">
    <property type="term" value="P:L-kynurenine catabolic process"/>
    <property type="evidence" value="ECO:0007669"/>
    <property type="project" value="UniProtKB-UniRule"/>
</dbReference>
<keyword evidence="3 4" id="KW-0663">Pyridoxal phosphate</keyword>
<dbReference type="UniPathway" id="UPA00334">
    <property type="reaction ID" value="UER00455"/>
</dbReference>
<dbReference type="Gene3D" id="3.40.640.10">
    <property type="entry name" value="Type I PLP-dependent aspartate aminotransferase-like (Major domain)"/>
    <property type="match status" value="1"/>
</dbReference>
<dbReference type="InterPro" id="IPR015421">
    <property type="entry name" value="PyrdxlP-dep_Trfase_major"/>
</dbReference>
<comment type="function">
    <text evidence="4 6">Catalyzes the cleavage of L-kynurenine (L-Kyn) and L-3-hydroxykynurenine (L-3OHKyn) into anthranilic acid (AA) and 3-hydroxyanthranilic acid (3-OHAA), respectively.</text>
</comment>
<feature type="binding site" evidence="4">
    <location>
        <position position="170"/>
    </location>
    <ligand>
        <name>pyridoxal 5'-phosphate</name>
        <dbReference type="ChEBI" id="CHEBI:597326"/>
    </ligand>
</feature>
<dbReference type="OrthoDB" id="9812626at2"/>
<dbReference type="EC" id="3.7.1.3" evidence="4 5"/>
<evidence type="ECO:0000256" key="4">
    <source>
        <dbReference type="HAMAP-Rule" id="MF_01970"/>
    </source>
</evidence>
<dbReference type="Proteomes" id="UP000294547">
    <property type="component" value="Unassembled WGS sequence"/>
</dbReference>
<reference evidence="7 8" key="1">
    <citation type="submission" date="2019-03" db="EMBL/GenBank/DDBJ databases">
        <title>Genomic Encyclopedia of Type Strains, Phase IV (KMG-IV): sequencing the most valuable type-strain genomes for metagenomic binning, comparative biology and taxonomic classification.</title>
        <authorList>
            <person name="Goeker M."/>
        </authorList>
    </citation>
    <scope>NUCLEOTIDE SEQUENCE [LARGE SCALE GENOMIC DNA]</scope>
    <source>
        <strain evidence="7 8">DSM 102969</strain>
    </source>
</reference>
<evidence type="ECO:0000256" key="3">
    <source>
        <dbReference type="ARBA" id="ARBA00022898"/>
    </source>
</evidence>
<dbReference type="PANTHER" id="PTHR14084:SF0">
    <property type="entry name" value="KYNURENINASE"/>
    <property type="match status" value="1"/>
</dbReference>
<dbReference type="InterPro" id="IPR015422">
    <property type="entry name" value="PyrdxlP-dep_Trfase_small"/>
</dbReference>
<dbReference type="InterPro" id="IPR010111">
    <property type="entry name" value="Kynureninase"/>
</dbReference>
<dbReference type="GO" id="GO:0019805">
    <property type="term" value="P:quinolinate biosynthetic process"/>
    <property type="evidence" value="ECO:0007669"/>
    <property type="project" value="UniProtKB-UniRule"/>
</dbReference>